<dbReference type="Ensembl" id="ENSSSCT00050054805.1">
    <property type="protein sequence ID" value="ENSSSCP00050023160.1"/>
    <property type="gene ID" value="ENSSSCG00050040507.1"/>
</dbReference>
<organism evidence="3 4">
    <name type="scientific">Sus scrofa</name>
    <name type="common">Pig</name>
    <dbReference type="NCBI Taxonomy" id="9823"/>
    <lineage>
        <taxon>Eukaryota</taxon>
        <taxon>Metazoa</taxon>
        <taxon>Chordata</taxon>
        <taxon>Craniata</taxon>
        <taxon>Vertebrata</taxon>
        <taxon>Euteleostomi</taxon>
        <taxon>Mammalia</taxon>
        <taxon>Eutheria</taxon>
        <taxon>Laurasiatheria</taxon>
        <taxon>Artiodactyla</taxon>
        <taxon>Suina</taxon>
        <taxon>Suidae</taxon>
        <taxon>Sus</taxon>
    </lineage>
</organism>
<feature type="domain" description="KH-like RNA-binding" evidence="2">
    <location>
        <begin position="10"/>
        <end position="86"/>
    </location>
</feature>
<dbReference type="AlphaFoldDB" id="A0A8D1MI82"/>
<proteinExistence type="inferred from homology"/>
<dbReference type="CDD" id="cd12795">
    <property type="entry name" value="FILIA_N_like"/>
    <property type="match status" value="1"/>
</dbReference>
<dbReference type="Gene3D" id="3.30.1370.10">
    <property type="entry name" value="K Homology domain, type 1"/>
    <property type="match status" value="1"/>
</dbReference>
<accession>A0A8D1MI82</accession>
<dbReference type="PANTHER" id="PTHR31368">
    <property type="entry name" value="DEVELOPMENT PLURPOTENCY-ASSOCIATED PROTEIN 1/5 FAMILY MEMBER"/>
    <property type="match status" value="1"/>
</dbReference>
<dbReference type="Proteomes" id="UP000694571">
    <property type="component" value="Unplaced"/>
</dbReference>
<dbReference type="InterPro" id="IPR031952">
    <property type="entry name" value="MOEP19_KH-like"/>
</dbReference>
<protein>
    <recommendedName>
        <fullName evidence="2">KH-like RNA-binding domain-containing protein</fullName>
    </recommendedName>
</protein>
<dbReference type="Proteomes" id="UP000694570">
    <property type="component" value="Unplaced"/>
</dbReference>
<sequence>NLDNMELRPWAVPDDVHGSFEVYIEEDQEELIFGTQDEDLHRIEVHSQTFIQLESGFPAGQTRVLIVGQLKSWLWLLCMILSITSEDPHIQARGFEMLQLVQSRPLTPDDLADPYLLLLDLLAEPS</sequence>
<dbReference type="Pfam" id="PF16005">
    <property type="entry name" value="MOEP19"/>
    <property type="match status" value="1"/>
</dbReference>
<evidence type="ECO:0000313" key="3">
    <source>
        <dbReference type="Ensembl" id="ENSSSCP00050023160.1"/>
    </source>
</evidence>
<reference evidence="3" key="1">
    <citation type="submission" date="2025-05" db="UniProtKB">
        <authorList>
            <consortium name="Ensembl"/>
        </authorList>
    </citation>
    <scope>IDENTIFICATION</scope>
</reference>
<dbReference type="Ensembl" id="ENSSSCT00030064442.1">
    <property type="protein sequence ID" value="ENSSSCP00030029459.1"/>
    <property type="gene ID" value="ENSSSCG00030046199.1"/>
</dbReference>
<evidence type="ECO:0000256" key="1">
    <source>
        <dbReference type="ARBA" id="ARBA00009081"/>
    </source>
</evidence>
<evidence type="ECO:0000259" key="2">
    <source>
        <dbReference type="Pfam" id="PF16005"/>
    </source>
</evidence>
<name>A0A8D1MI82_PIG</name>
<dbReference type="PANTHER" id="PTHR31368:SF6">
    <property type="entry name" value="KH HOMOLOGY DOMAIN-CONTAINING PROTEIN 1"/>
    <property type="match status" value="1"/>
</dbReference>
<evidence type="ECO:0000313" key="4">
    <source>
        <dbReference type="Proteomes" id="UP000694571"/>
    </source>
</evidence>
<dbReference type="InterPro" id="IPR036612">
    <property type="entry name" value="KH_dom_type_1_sf"/>
</dbReference>
<dbReference type="GO" id="GO:0003723">
    <property type="term" value="F:RNA binding"/>
    <property type="evidence" value="ECO:0007669"/>
    <property type="project" value="InterPro"/>
</dbReference>
<comment type="similarity">
    <text evidence="1">Belongs to the KHDC1 family.</text>
</comment>